<evidence type="ECO:0000313" key="6">
    <source>
        <dbReference type="Proteomes" id="UP000629596"/>
    </source>
</evidence>
<proteinExistence type="predicted"/>
<keyword evidence="1" id="KW-0732">Signal</keyword>
<dbReference type="Proteomes" id="UP000256321">
    <property type="component" value="Unassembled WGS sequence"/>
</dbReference>
<dbReference type="Pfam" id="PF18990">
    <property type="entry name" value="DUF5723"/>
    <property type="match status" value="1"/>
</dbReference>
<keyword evidence="6" id="KW-1185">Reference proteome</keyword>
<dbReference type="AlphaFoldDB" id="A0A3D8HB80"/>
<dbReference type="InterPro" id="IPR043781">
    <property type="entry name" value="DUF5723"/>
</dbReference>
<reference evidence="4 5" key="1">
    <citation type="submission" date="2018-07" db="EMBL/GenBank/DDBJ databases">
        <title>Parabacteroides acidifaciens nov. sp., isolated from human feces.</title>
        <authorList>
            <person name="Wang Y.J."/>
        </authorList>
    </citation>
    <scope>NUCLEOTIDE SEQUENCE [LARGE SCALE GENOMIC DNA]</scope>
    <source>
        <strain evidence="4 5">426-9</strain>
    </source>
</reference>
<dbReference type="Proteomes" id="UP000629596">
    <property type="component" value="Unassembled WGS sequence"/>
</dbReference>
<evidence type="ECO:0000256" key="1">
    <source>
        <dbReference type="SAM" id="SignalP"/>
    </source>
</evidence>
<dbReference type="EMBL" id="JACRTI010000044">
    <property type="protein sequence ID" value="MBC8603047.1"/>
    <property type="molecule type" value="Genomic_DNA"/>
</dbReference>
<name>A0A3D8HB80_9BACT</name>
<organism evidence="4 5">
    <name type="scientific">Parabacteroides acidifaciens</name>
    <dbReference type="NCBI Taxonomy" id="2290935"/>
    <lineage>
        <taxon>Bacteria</taxon>
        <taxon>Pseudomonadati</taxon>
        <taxon>Bacteroidota</taxon>
        <taxon>Bacteroidia</taxon>
        <taxon>Bacteroidales</taxon>
        <taxon>Tannerellaceae</taxon>
        <taxon>Parabacteroides</taxon>
    </lineage>
</organism>
<protein>
    <recommendedName>
        <fullName evidence="2">DUF5723 domain-containing protein</fullName>
    </recommendedName>
</protein>
<evidence type="ECO:0000313" key="3">
    <source>
        <dbReference type="EMBL" id="MBC8603047.1"/>
    </source>
</evidence>
<comment type="caution">
    <text evidence="4">The sequence shown here is derived from an EMBL/GenBank/DDBJ whole genome shotgun (WGS) entry which is preliminary data.</text>
</comment>
<sequence>MNTTYIKSAKSLLALALLTFIGASASAQQLRTAYFMQNSPARTALNPAFRPERGYVSIPVLGAVNASYTTNGIAVDNILFPKDGKTVTFMDNSVNTESFLNNLNDNNQINADFGTQILSGGWYAGKGFWTVDVSLKGLANVRVPKTMFEFMKRGNSAEGTTYDINDISAYAESYLETGVGYSRPITEKLTVGGKVKVLLGVGSMDANITHMRAVMNDTKWSVTSTGTMSASMKGLVPEMGVDEQGREYISNFDFDSPGVSGFGMGVDLGATYQLTENITLSAAVLDLGFVSWNKSGNTFGEVNGTFDFDGFDLAIGDHVAEGSQSMSDQFNSMKDDFENLFHFTQKASEGRTTRLRSTINIGGEYRMLENKLGFGLLSSTRLYSPKAYTELTVSANYRLIRWFEATLSYSFIHSKFKTYGLALNFTPSWINFFIGSDYMFTKVTPQFLPVSGNATNLYMGISVPLRGKM</sequence>
<gene>
    <name evidence="4" type="ORF">DWU89_15505</name>
    <name evidence="3" type="ORF">H8784_15130</name>
</gene>
<evidence type="ECO:0000313" key="4">
    <source>
        <dbReference type="EMBL" id="RDU48239.1"/>
    </source>
</evidence>
<feature type="signal peptide" evidence="1">
    <location>
        <begin position="1"/>
        <end position="27"/>
    </location>
</feature>
<dbReference type="RefSeq" id="WP_115500538.1">
    <property type="nucleotide sequence ID" value="NZ_JACRTI010000044.1"/>
</dbReference>
<reference evidence="3 6" key="2">
    <citation type="submission" date="2020-08" db="EMBL/GenBank/DDBJ databases">
        <title>Genome public.</title>
        <authorList>
            <person name="Liu C."/>
            <person name="Sun Q."/>
        </authorList>
    </citation>
    <scope>NUCLEOTIDE SEQUENCE [LARGE SCALE GENOMIC DNA]</scope>
    <source>
        <strain evidence="3 6">426_9</strain>
    </source>
</reference>
<evidence type="ECO:0000313" key="5">
    <source>
        <dbReference type="Proteomes" id="UP000256321"/>
    </source>
</evidence>
<accession>A0A3D8HB80</accession>
<evidence type="ECO:0000259" key="2">
    <source>
        <dbReference type="Pfam" id="PF18990"/>
    </source>
</evidence>
<feature type="chain" id="PRO_5017642081" description="DUF5723 domain-containing protein" evidence="1">
    <location>
        <begin position="28"/>
        <end position="469"/>
    </location>
</feature>
<feature type="domain" description="DUF5723" evidence="2">
    <location>
        <begin position="47"/>
        <end position="437"/>
    </location>
</feature>
<dbReference type="EMBL" id="QREV01000044">
    <property type="protein sequence ID" value="RDU48239.1"/>
    <property type="molecule type" value="Genomic_DNA"/>
</dbReference>